<sequence>MSSRFIPGNSRRVAGPGVQSRPPQPPEGSNMDRNGQNELELEKSNSDPNSVRVPGISADVEMDEAHRPEQGLGMRRTGAAFTSDELKNMTHEDLIKNLKDAQRGKIINKPQEGSGDITVADPPSMTTEAPVAHNLNAQERKKAKHSRISFQAITGMKEGKVRPTVRDANNIIQYWTKNKQGINQLTPAWGEGFAANMRVWKKEYISQVRVESEMDALSRDYLRTVPDDEFLQALEKGVWKTYLEYARKQARGILEDSQAVKRYNNRRNERKSTKATQRIKANKDTCVDSKSSDFKFLYQPRAQSPPVRDRDDKDREIVLVPSFVSDKLLAIKASLDVKASLVSKSSESKRVVYVKVDEPITKLDGEQWPAWAINKDWRRDHPEEYEKHIHLIDHTRSVMPNVGEFTNRYKAPRRQFLDHMPPGADLLEDDRRSATPALAPREDSVAPREDSVAPSDSNPPIGEHGPREHTPARPSAPTTTVEAEQPISEPLHPPLPLTGPHYGNKSHVPRDYWLNGGHYVDGQFVPTPSTSEPTSAPTSSQVFGIPIDPVLLKGKGPTAGPLTLPTTTLTSTPKRNLKVTQEPKSLKRQKKATTTTQPPRQSAHHQKNQADEDGDMEGGGEKESLVVKISRRK</sequence>
<evidence type="ECO:0000313" key="3">
    <source>
        <dbReference type="Proteomes" id="UP000059188"/>
    </source>
</evidence>
<organism evidence="2 3">
    <name type="scientific">Thanatephorus cucumeris (strain AG1-IB / isolate 7/3/14)</name>
    <name type="common">Lettuce bottom rot fungus</name>
    <name type="synonym">Rhizoctonia solani</name>
    <dbReference type="NCBI Taxonomy" id="1108050"/>
    <lineage>
        <taxon>Eukaryota</taxon>
        <taxon>Fungi</taxon>
        <taxon>Dikarya</taxon>
        <taxon>Basidiomycota</taxon>
        <taxon>Agaricomycotina</taxon>
        <taxon>Agaricomycetes</taxon>
        <taxon>Cantharellales</taxon>
        <taxon>Ceratobasidiaceae</taxon>
        <taxon>Rhizoctonia</taxon>
        <taxon>Rhizoctonia solani AG-1</taxon>
    </lineage>
</organism>
<reference evidence="2 3" key="1">
    <citation type="submission" date="2014-11" db="EMBL/GenBank/DDBJ databases">
        <authorList>
            <person name="Wibberg Daniel"/>
        </authorList>
    </citation>
    <scope>NUCLEOTIDE SEQUENCE [LARGE SCALE GENOMIC DNA]</scope>
    <source>
        <strain evidence="2">Rhizoctonia solani AG1-IB 7/3/14</strain>
    </source>
</reference>
<keyword evidence="3" id="KW-1185">Reference proteome</keyword>
<feature type="compositionally biased region" description="Low complexity" evidence="1">
    <location>
        <begin position="561"/>
        <end position="573"/>
    </location>
</feature>
<dbReference type="AlphaFoldDB" id="A0A0B7FJV7"/>
<feature type="region of interest" description="Disordered" evidence="1">
    <location>
        <begin position="436"/>
        <end position="503"/>
    </location>
</feature>
<name>A0A0B7FJV7_THACB</name>
<evidence type="ECO:0000313" key="2">
    <source>
        <dbReference type="EMBL" id="CEL56452.1"/>
    </source>
</evidence>
<dbReference type="Proteomes" id="UP000059188">
    <property type="component" value="Unassembled WGS sequence"/>
</dbReference>
<feature type="compositionally biased region" description="Basic and acidic residues" evidence="1">
    <location>
        <begin position="440"/>
        <end position="451"/>
    </location>
</feature>
<gene>
    <name evidence="2" type="ORF">RSOLAG1IB_11924</name>
</gene>
<accession>A0A0B7FJV7</accession>
<proteinExistence type="predicted"/>
<protein>
    <submittedName>
        <fullName evidence="2">Uncharacterized protein</fullName>
    </submittedName>
</protein>
<dbReference type="EMBL" id="LN679320">
    <property type="protein sequence ID" value="CEL56452.1"/>
    <property type="molecule type" value="Genomic_DNA"/>
</dbReference>
<feature type="region of interest" description="Disordered" evidence="1">
    <location>
        <begin position="1"/>
        <end position="56"/>
    </location>
</feature>
<evidence type="ECO:0000256" key="1">
    <source>
        <dbReference type="SAM" id="MobiDB-lite"/>
    </source>
</evidence>
<feature type="region of interest" description="Disordered" evidence="1">
    <location>
        <begin position="554"/>
        <end position="633"/>
    </location>
</feature>